<evidence type="ECO:0000313" key="1">
    <source>
        <dbReference type="RefSeq" id="XP_059603711.1"/>
    </source>
</evidence>
<dbReference type="AlphaFoldDB" id="A0AAJ8E1Y4"/>
<name>A0AAJ8E1Y4_ASPNG</name>
<organism evidence="1">
    <name type="scientific">Aspergillus niger</name>
    <dbReference type="NCBI Taxonomy" id="5061"/>
    <lineage>
        <taxon>Eukaryota</taxon>
        <taxon>Fungi</taxon>
        <taxon>Dikarya</taxon>
        <taxon>Ascomycota</taxon>
        <taxon>Pezizomycotina</taxon>
        <taxon>Eurotiomycetes</taxon>
        <taxon>Eurotiomycetidae</taxon>
        <taxon>Eurotiales</taxon>
        <taxon>Aspergillaceae</taxon>
        <taxon>Aspergillus</taxon>
        <taxon>Aspergillus subgen. Circumdati</taxon>
    </lineage>
</organism>
<reference evidence="1" key="2">
    <citation type="submission" date="2025-08" db="UniProtKB">
        <authorList>
            <consortium name="RefSeq"/>
        </authorList>
    </citation>
    <scope>IDENTIFICATION</scope>
</reference>
<dbReference type="GeneID" id="84591082"/>
<sequence>MRSINDLSVAAYYPEYGYMHQMIRVVIADRSIFGPPDNYTACYIIHSTFPRFIAKLVWKYIQARGWSSGVRGNGKTTYFVPLGWLASKAGARSGSQVAWFRVYWLGISLVSSRLVGASGQVVYASSSKGFGFDDESQSRREGQVIALTGLDSSPFVGKSGAAQNYQSLIRLLPDRSKMSGNLSLDVFRRVSGVSSSTQVVPGSEWAWRAGTAAEKQRAWLGDGR</sequence>
<accession>A0AAJ8E1Y4</accession>
<dbReference type="VEuPathDB" id="FungiDB:An05g00210"/>
<dbReference type="KEGG" id="ang:An05g00210"/>
<dbReference type="RefSeq" id="XP_059603711.1">
    <property type="nucleotide sequence ID" value="XM_059747833.1"/>
</dbReference>
<gene>
    <name evidence="1" type="ORF">An05g00210</name>
</gene>
<proteinExistence type="predicted"/>
<reference evidence="1" key="1">
    <citation type="submission" date="2025-02" db="EMBL/GenBank/DDBJ databases">
        <authorList>
            <consortium name="NCBI Genome Project"/>
        </authorList>
    </citation>
    <scope>NUCLEOTIDE SEQUENCE</scope>
</reference>
<protein>
    <submittedName>
        <fullName evidence="1">Uncharacterized protein</fullName>
    </submittedName>
</protein>